<dbReference type="Proteomes" id="UP001487740">
    <property type="component" value="Unassembled WGS sequence"/>
</dbReference>
<dbReference type="AlphaFoldDB" id="A0AAW0SA92"/>
<accession>A0AAW0SA92</accession>
<dbReference type="EMBL" id="JARAKH010006404">
    <property type="protein sequence ID" value="KAK8371801.1"/>
    <property type="molecule type" value="Genomic_DNA"/>
</dbReference>
<comment type="caution">
    <text evidence="1">The sequence shown here is derived from an EMBL/GenBank/DDBJ whole genome shotgun (WGS) entry which is preliminary data.</text>
</comment>
<gene>
    <name evidence="1" type="ORF">O3P69_015701</name>
</gene>
<evidence type="ECO:0008006" key="3">
    <source>
        <dbReference type="Google" id="ProtNLM"/>
    </source>
</evidence>
<evidence type="ECO:0000313" key="1">
    <source>
        <dbReference type="EMBL" id="KAK8371801.1"/>
    </source>
</evidence>
<protein>
    <recommendedName>
        <fullName evidence="3">Secreted protein</fullName>
    </recommendedName>
</protein>
<keyword evidence="2" id="KW-1185">Reference proteome</keyword>
<sequence length="88" mass="10019">MITLVLCARVAPPGSVKGFEYQFCLPLIAVPTRGSSSTVVLQRKRRRRGKEEYGYHSPQYQVTANQESRGWWRGPVIRRRGGLAQWTA</sequence>
<evidence type="ECO:0000313" key="2">
    <source>
        <dbReference type="Proteomes" id="UP001487740"/>
    </source>
</evidence>
<organism evidence="1 2">
    <name type="scientific">Scylla paramamosain</name>
    <name type="common">Mud crab</name>
    <dbReference type="NCBI Taxonomy" id="85552"/>
    <lineage>
        <taxon>Eukaryota</taxon>
        <taxon>Metazoa</taxon>
        <taxon>Ecdysozoa</taxon>
        <taxon>Arthropoda</taxon>
        <taxon>Crustacea</taxon>
        <taxon>Multicrustacea</taxon>
        <taxon>Malacostraca</taxon>
        <taxon>Eumalacostraca</taxon>
        <taxon>Eucarida</taxon>
        <taxon>Decapoda</taxon>
        <taxon>Pleocyemata</taxon>
        <taxon>Brachyura</taxon>
        <taxon>Eubrachyura</taxon>
        <taxon>Portunoidea</taxon>
        <taxon>Portunidae</taxon>
        <taxon>Portuninae</taxon>
        <taxon>Scylla</taxon>
    </lineage>
</organism>
<reference evidence="1 2" key="1">
    <citation type="submission" date="2023-03" db="EMBL/GenBank/DDBJ databases">
        <title>High-quality genome of Scylla paramamosain provides insights in environmental adaptation.</title>
        <authorList>
            <person name="Zhang L."/>
        </authorList>
    </citation>
    <scope>NUCLEOTIDE SEQUENCE [LARGE SCALE GENOMIC DNA]</scope>
    <source>
        <strain evidence="1">LZ_2023a</strain>
        <tissue evidence="1">Muscle</tissue>
    </source>
</reference>
<proteinExistence type="predicted"/>
<name>A0AAW0SA92_SCYPA</name>